<dbReference type="EMBL" id="CP015220">
    <property type="protein sequence ID" value="AMY23523.1"/>
    <property type="molecule type" value="Genomic_DNA"/>
</dbReference>
<sequence>MRILVSTAGRHGATNSLGQEMARVFRHGGAEVDVCAPDSVVDISGYDALVIGSAVYSDRWVPTAKRLVERVSRSAHPPVWLFSCGPLHSSDRPVNDTADAARAVSMLDASSHRTFPGRLDAERLSVGERQIFDNSGAVAGDFRDWVRVCNWAREILACLTAGTPGS</sequence>
<protein>
    <recommendedName>
        <fullName evidence="1">Flavodoxin domain-containing protein</fullName>
    </recommendedName>
</protein>
<gene>
    <name evidence="2" type="ORF">A3Q41_02221</name>
</gene>
<name>A0A143QK36_RHOFA</name>
<organism evidence="2 3">
    <name type="scientific">Rhodococcoides fascians</name>
    <name type="common">Rhodococcus fascians</name>
    <dbReference type="NCBI Taxonomy" id="1828"/>
    <lineage>
        <taxon>Bacteria</taxon>
        <taxon>Bacillati</taxon>
        <taxon>Actinomycetota</taxon>
        <taxon>Actinomycetes</taxon>
        <taxon>Mycobacteriales</taxon>
        <taxon>Nocardiaceae</taxon>
        <taxon>Rhodococcoides</taxon>
    </lineage>
</organism>
<dbReference type="InterPro" id="IPR029039">
    <property type="entry name" value="Flavoprotein-like_sf"/>
</dbReference>
<dbReference type="Pfam" id="PF12724">
    <property type="entry name" value="Flavodoxin_5"/>
    <property type="match status" value="1"/>
</dbReference>
<reference evidence="3" key="2">
    <citation type="submission" date="2016-04" db="EMBL/GenBank/DDBJ databases">
        <title>Complete Genome and Plasmid Sequences for Rhodococcus fascians D188 and Draft Sequences for Rhodococcus spp. Isolates PBTS 1 and PBTS 2.</title>
        <authorList>
            <person name="Stamer R."/>
            <person name="Vereecke D."/>
            <person name="Zhang Y."/>
            <person name="Schilkey F."/>
            <person name="Devitt N."/>
            <person name="Randall J."/>
        </authorList>
    </citation>
    <scope>NUCLEOTIDE SEQUENCE [LARGE SCALE GENOMIC DNA]</scope>
    <source>
        <strain evidence="3">PBTS2</strain>
    </source>
</reference>
<dbReference type="OrthoDB" id="129384at2"/>
<dbReference type="RefSeq" id="WP_027495571.1">
    <property type="nucleotide sequence ID" value="NZ_CP015220.1"/>
</dbReference>
<dbReference type="SUPFAM" id="SSF52218">
    <property type="entry name" value="Flavoproteins"/>
    <property type="match status" value="1"/>
</dbReference>
<dbReference type="CDD" id="cd01653">
    <property type="entry name" value="GATase1"/>
    <property type="match status" value="1"/>
</dbReference>
<dbReference type="AlphaFoldDB" id="A0A143QK36"/>
<accession>A0A143QK36</accession>
<dbReference type="PATRIC" id="fig|1653479.3.peg.2250"/>
<evidence type="ECO:0000313" key="2">
    <source>
        <dbReference type="EMBL" id="AMY23523.1"/>
    </source>
</evidence>
<dbReference type="InterPro" id="IPR026816">
    <property type="entry name" value="Flavodoxin_dom"/>
</dbReference>
<evidence type="ECO:0000259" key="1">
    <source>
        <dbReference type="Pfam" id="PF12724"/>
    </source>
</evidence>
<dbReference type="Gene3D" id="3.40.50.360">
    <property type="match status" value="1"/>
</dbReference>
<evidence type="ECO:0000313" key="3">
    <source>
        <dbReference type="Proteomes" id="UP000076038"/>
    </source>
</evidence>
<feature type="domain" description="Flavodoxin" evidence="1">
    <location>
        <begin position="6"/>
        <end position="133"/>
    </location>
</feature>
<dbReference type="KEGG" id="rhs:A3Q41_02221"/>
<reference evidence="2 3" key="1">
    <citation type="journal article" date="2016" name="Genome Announc.">
        <title>Complete Genome and Plasmid Sequences for Rhodococcus fascians D188 and Draft Sequences for Rhodococcus Isolates PBTS 1 and PBTS 2.</title>
        <authorList>
            <person name="Stamler R.A."/>
            <person name="Vereecke D."/>
            <person name="Zhang Y."/>
            <person name="Schilkey F."/>
            <person name="Devitt N."/>
            <person name="Randall J.J."/>
        </authorList>
    </citation>
    <scope>NUCLEOTIDE SEQUENCE [LARGE SCALE GENOMIC DNA]</scope>
    <source>
        <strain evidence="2 3">PBTS2</strain>
    </source>
</reference>
<proteinExistence type="predicted"/>
<keyword evidence="3" id="KW-1185">Reference proteome</keyword>
<dbReference type="Proteomes" id="UP000076038">
    <property type="component" value="Chromosome"/>
</dbReference>